<protein>
    <submittedName>
        <fullName evidence="2">Uncharacterized protein</fullName>
    </submittedName>
</protein>
<gene>
    <name evidence="4" type="ORF">BYL167_LOCUS8041</name>
    <name evidence="2" type="ORF">GIL414_LOCUS5249</name>
    <name evidence="3" type="ORF">SMN809_LOCUS5596</name>
</gene>
<dbReference type="EMBL" id="CAJOBH010002155">
    <property type="protein sequence ID" value="CAF3892642.1"/>
    <property type="molecule type" value="Genomic_DNA"/>
</dbReference>
<dbReference type="Proteomes" id="UP000676336">
    <property type="component" value="Unassembled WGS sequence"/>
</dbReference>
<sequence>MSQLSNSTTNTNICSDLSAITADNKAISTGTEKGKKRATPLPPAGQAKNNMTVHHSCGEQAPKVTSTCVDQSKFVTAAEIYIKIFVKYFKTSLDTTRKIKFQIHQVKKTTTTTTTNTTKYSDSIMASTQPKETNELSAQIMKQSISSDIPMEVKKMMVHHDHSKQKSQFVAAAPPPMKFGSAATMVASKNTSSDAIPEISDEELLEMTLAFEKQQQQQQQ</sequence>
<comment type="caution">
    <text evidence="2">The sequence shown here is derived from an EMBL/GenBank/DDBJ whole genome shotgun (WGS) entry which is preliminary data.</text>
</comment>
<evidence type="ECO:0000313" key="5">
    <source>
        <dbReference type="Proteomes" id="UP000681720"/>
    </source>
</evidence>
<evidence type="ECO:0000313" key="4">
    <source>
        <dbReference type="EMBL" id="CAF3892642.1"/>
    </source>
</evidence>
<evidence type="ECO:0000256" key="1">
    <source>
        <dbReference type="SAM" id="MobiDB-lite"/>
    </source>
</evidence>
<evidence type="ECO:0000313" key="2">
    <source>
        <dbReference type="EMBL" id="CAF3875267.1"/>
    </source>
</evidence>
<evidence type="ECO:0000313" key="3">
    <source>
        <dbReference type="EMBL" id="CAF3880785.1"/>
    </source>
</evidence>
<reference evidence="2" key="1">
    <citation type="submission" date="2021-02" db="EMBL/GenBank/DDBJ databases">
        <authorList>
            <person name="Nowell W R."/>
        </authorList>
    </citation>
    <scope>NUCLEOTIDE SEQUENCE</scope>
</reference>
<dbReference type="AlphaFoldDB" id="A0A8S2L041"/>
<accession>A0A8S2L041</accession>
<dbReference type="EMBL" id="CAJOBJ010001360">
    <property type="protein sequence ID" value="CAF3875267.1"/>
    <property type="molecule type" value="Genomic_DNA"/>
</dbReference>
<dbReference type="Proteomes" id="UP000681967">
    <property type="component" value="Unassembled WGS sequence"/>
</dbReference>
<dbReference type="EMBL" id="CAJOBI010001430">
    <property type="protein sequence ID" value="CAF3880785.1"/>
    <property type="molecule type" value="Genomic_DNA"/>
</dbReference>
<proteinExistence type="predicted"/>
<name>A0A8S2L041_9BILA</name>
<feature type="region of interest" description="Disordered" evidence="1">
    <location>
        <begin position="28"/>
        <end position="47"/>
    </location>
</feature>
<dbReference type="Proteomes" id="UP000681720">
    <property type="component" value="Unassembled WGS sequence"/>
</dbReference>
<organism evidence="2 5">
    <name type="scientific">Rotaria magnacalcarata</name>
    <dbReference type="NCBI Taxonomy" id="392030"/>
    <lineage>
        <taxon>Eukaryota</taxon>
        <taxon>Metazoa</taxon>
        <taxon>Spiralia</taxon>
        <taxon>Gnathifera</taxon>
        <taxon>Rotifera</taxon>
        <taxon>Eurotatoria</taxon>
        <taxon>Bdelloidea</taxon>
        <taxon>Philodinida</taxon>
        <taxon>Philodinidae</taxon>
        <taxon>Rotaria</taxon>
    </lineage>
</organism>